<dbReference type="InterPro" id="IPR041677">
    <property type="entry name" value="DNA2/NAM7_AAA_11"/>
</dbReference>
<evidence type="ECO:0000256" key="7">
    <source>
        <dbReference type="ARBA" id="ARBA00022801"/>
    </source>
</evidence>
<keyword evidence="5" id="KW-0227">DNA damage</keyword>
<dbReference type="InterPro" id="IPR027417">
    <property type="entry name" value="P-loop_NTPase"/>
</dbReference>
<feature type="compositionally biased region" description="Basic and acidic residues" evidence="20">
    <location>
        <begin position="310"/>
        <end position="323"/>
    </location>
</feature>
<evidence type="ECO:0000313" key="23">
    <source>
        <dbReference type="Proteomes" id="UP000812440"/>
    </source>
</evidence>
<dbReference type="GO" id="GO:0005634">
    <property type="term" value="C:nucleus"/>
    <property type="evidence" value="ECO:0007669"/>
    <property type="project" value="UniProtKB-SubCell"/>
</dbReference>
<dbReference type="EMBL" id="JAACNH010000001">
    <property type="protein sequence ID" value="KAG8454052.1"/>
    <property type="molecule type" value="Genomic_DNA"/>
</dbReference>
<dbReference type="InterPro" id="IPR052800">
    <property type="entry name" value="DNA_Repair_Helicase_ZGRF1"/>
</dbReference>
<dbReference type="InterPro" id="IPR047187">
    <property type="entry name" value="SF1_C_Upf1"/>
</dbReference>
<dbReference type="Pfam" id="PF13086">
    <property type="entry name" value="AAA_11"/>
    <property type="match status" value="2"/>
</dbReference>
<dbReference type="Pfam" id="PF06839">
    <property type="entry name" value="Zn_ribbon_GRF"/>
    <property type="match status" value="1"/>
</dbReference>
<keyword evidence="2" id="KW-0597">Phosphoprotein</keyword>
<feature type="compositionally biased region" description="Polar residues" evidence="20">
    <location>
        <begin position="324"/>
        <end position="339"/>
    </location>
</feature>
<gene>
    <name evidence="22" type="ORF">GDO86_000620</name>
</gene>
<dbReference type="InterPro" id="IPR041679">
    <property type="entry name" value="DNA2/NAM7-like_C"/>
</dbReference>
<evidence type="ECO:0000256" key="3">
    <source>
        <dbReference type="ARBA" id="ARBA00022723"/>
    </source>
</evidence>
<evidence type="ECO:0000256" key="6">
    <source>
        <dbReference type="ARBA" id="ARBA00022771"/>
    </source>
</evidence>
<keyword evidence="13" id="KW-0539">Nucleus</keyword>
<dbReference type="GO" id="GO:0043139">
    <property type="term" value="F:5'-3' DNA helicase activity"/>
    <property type="evidence" value="ECO:0007669"/>
    <property type="project" value="UniProtKB-EC"/>
</dbReference>
<comment type="caution">
    <text evidence="22">The sequence shown here is derived from an EMBL/GenBank/DDBJ whole genome shotgun (WGS) entry which is preliminary data.</text>
</comment>
<dbReference type="Proteomes" id="UP000812440">
    <property type="component" value="Chromosome 1"/>
</dbReference>
<comment type="catalytic activity">
    <reaction evidence="15">
        <text>ATP + H2O = ADP + phosphate + H(+)</text>
        <dbReference type="Rhea" id="RHEA:13065"/>
        <dbReference type="ChEBI" id="CHEBI:15377"/>
        <dbReference type="ChEBI" id="CHEBI:15378"/>
        <dbReference type="ChEBI" id="CHEBI:30616"/>
        <dbReference type="ChEBI" id="CHEBI:43474"/>
        <dbReference type="ChEBI" id="CHEBI:456216"/>
        <dbReference type="EC" id="5.6.2.3"/>
    </reaction>
</comment>
<dbReference type="SUPFAM" id="SSF52540">
    <property type="entry name" value="P-loop containing nucleoside triphosphate hydrolases"/>
    <property type="match status" value="1"/>
</dbReference>
<dbReference type="PANTHER" id="PTHR28535">
    <property type="entry name" value="ZINC FINGER GRF-TYPE CONTAINING 1"/>
    <property type="match status" value="1"/>
</dbReference>
<evidence type="ECO:0000256" key="12">
    <source>
        <dbReference type="ARBA" id="ARBA00023235"/>
    </source>
</evidence>
<keyword evidence="23" id="KW-1185">Reference proteome</keyword>
<dbReference type="GO" id="GO:0008270">
    <property type="term" value="F:zinc ion binding"/>
    <property type="evidence" value="ECO:0007669"/>
    <property type="project" value="UniProtKB-KW"/>
</dbReference>
<evidence type="ECO:0000256" key="15">
    <source>
        <dbReference type="ARBA" id="ARBA00048954"/>
    </source>
</evidence>
<dbReference type="EC" id="5.6.2.3" evidence="14"/>
<feature type="region of interest" description="Disordered" evidence="20">
    <location>
        <begin position="799"/>
        <end position="818"/>
    </location>
</feature>
<evidence type="ECO:0000256" key="2">
    <source>
        <dbReference type="ARBA" id="ARBA00022553"/>
    </source>
</evidence>
<evidence type="ECO:0000256" key="18">
    <source>
        <dbReference type="ARBA" id="ARBA00083828"/>
    </source>
</evidence>
<keyword evidence="12" id="KW-0413">Isomerase</keyword>
<dbReference type="FunFam" id="3.40.50.300:FF:001087">
    <property type="entry name" value="ZGRF1 isoform 9"/>
    <property type="match status" value="1"/>
</dbReference>
<evidence type="ECO:0000313" key="22">
    <source>
        <dbReference type="EMBL" id="KAG8454052.1"/>
    </source>
</evidence>
<keyword evidence="3" id="KW-0479">Metal-binding</keyword>
<feature type="region of interest" description="Disordered" evidence="20">
    <location>
        <begin position="305"/>
        <end position="339"/>
    </location>
</feature>
<name>A0A8T2KCF1_9PIPI</name>
<dbReference type="GO" id="GO:0006302">
    <property type="term" value="P:double-strand break repair"/>
    <property type="evidence" value="ECO:0007669"/>
    <property type="project" value="TreeGrafter"/>
</dbReference>
<evidence type="ECO:0000256" key="4">
    <source>
        <dbReference type="ARBA" id="ARBA00022741"/>
    </source>
</evidence>
<keyword evidence="6 19" id="KW-0863">Zinc-finger</keyword>
<evidence type="ECO:0000256" key="9">
    <source>
        <dbReference type="ARBA" id="ARBA00022833"/>
    </source>
</evidence>
<evidence type="ECO:0000256" key="16">
    <source>
        <dbReference type="ARBA" id="ARBA00066212"/>
    </source>
</evidence>
<dbReference type="EMBL" id="JAACNH010000001">
    <property type="protein sequence ID" value="KAG8454051.1"/>
    <property type="molecule type" value="Genomic_DNA"/>
</dbReference>
<dbReference type="InterPro" id="IPR010666">
    <property type="entry name" value="Znf_GRF"/>
</dbReference>
<keyword evidence="10" id="KW-0067">ATP-binding</keyword>
<evidence type="ECO:0000256" key="11">
    <source>
        <dbReference type="ARBA" id="ARBA00023204"/>
    </source>
</evidence>
<evidence type="ECO:0000256" key="19">
    <source>
        <dbReference type="PROSITE-ProRule" id="PRU01343"/>
    </source>
</evidence>
<accession>A0A8T2KCF1</accession>
<evidence type="ECO:0000256" key="8">
    <source>
        <dbReference type="ARBA" id="ARBA00022806"/>
    </source>
</evidence>
<keyword evidence="4" id="KW-0547">Nucleotide-binding</keyword>
<dbReference type="PANTHER" id="PTHR28535:SF1">
    <property type="entry name" value="PROTEIN ZGRF1"/>
    <property type="match status" value="1"/>
</dbReference>
<feature type="region of interest" description="Disordered" evidence="20">
    <location>
        <begin position="169"/>
        <end position="189"/>
    </location>
</feature>
<dbReference type="OrthoDB" id="6513042at2759"/>
<dbReference type="Gene3D" id="3.40.50.300">
    <property type="entry name" value="P-loop containing nucleotide triphosphate hydrolases"/>
    <property type="match status" value="2"/>
</dbReference>
<feature type="domain" description="GRF-type" evidence="21">
    <location>
        <begin position="1097"/>
        <end position="1139"/>
    </location>
</feature>
<keyword evidence="7" id="KW-0378">Hydrolase</keyword>
<sequence>MALQVFPVLYTHQKTKKSKTWHDGIVKISQEGKIATLYNDKGQRMESVFLKINKLNPGDELESDHYLITVEGEDINGGVIHSSTEEAPKFTDVTLKPVRPLPRIGLKRKISGFQCPREIAKKTCVETEDTRSTSSHGLTSQMCAASPLFETPYLRNEVMIPAQCPSNASWNHSPRHRNTQDRNLPSPFFCSNTSPNKTVKCEIDSGSNFAATSTDSIHKHNNRSRAQILSLLDSRCNKHTSSSKPKEDNKDISALSKIKMINTMLTGVSEAENVSGIGQNYPHAQHPISVEPSLSRSRWNVYLKDSSASDSKKDTSDKSEMSNRKQCISNSVVSDSSQGEISHEDNISVSEKFQLPVKKQILEFSNNLHLSLQPSVRLATLELKSPICINKPVNSSLTFTKNTLEKNSKLEDCKSYVQNVKEQKTNLKNVSHAAKFSHQKCLDGEVTIPEKNADNCTDEDEIGDEQISEVSFNLLDNFDFADSDSEDSPVVSNGCLKIQNGKREGSPLGKHTNESAVENNFSVSDQLSLICQNEEHSLNKLKNEENIITTDSQKREMLPSCTPENDFPISDNVVCTNDICIVEEECKIQFGQNTEDCTETPSTWTERTLKNSVSNVNTELPCDDEHTIENCILEINKSPGNSSKTEGPVQNGKIFHQCYKHAQVLQQNIKEDIYKCVKKSLPNLQAFKNNMHNLHESVMFGGKQLMSFKNIDSENSISVLKELTKHNNALESLDILKDDFVSAEEDYSGQAEDVPTKEFSFPQRNRNTQDLDFLWDLSQWPSKQLNIPILQEKPKTDRPLLLRPRPENTAVPNEDKKETQNIHTMNAATSLNQSKLLKQEAILTTPESTDLPKLAPSGNEFSANLLARNSTLFPSICPEKNHFISVVKFNGREDSGLQEQTEDCSQNSLKSQSKWAKYDTSHCKNQNYKDMKQIEDFCALSVFEKDPHVVESGDGDKVSGESAHLSLLKGTLSNMNTIQQQHQFLTAARNRQNNVLEKPLLCQAVGNKTSCELNFPSRDAVKLVVGFPKRETYIPVLYQSATQYKHVFTAALTEHLNIMMFELSQQFHKALSKIDMSFYTSSSAANEASKQNAAPLCQHFQPAKLVMVKKEGPNKGRLFYTCDAAKPDQCKYFKWLDDVKCTDPGQRKEESKVIMSDMKSLANYVRCQKIGLYEESQLIIRKTFRFQNKRFAKFKKIMKGESEFVDESKNKLFLKLSRKEASSTYNKDDLWVVSKTLEFDPMDTFIACSVFFGPSANNEIEILPLKGYSPSNWPLNLVVHALLVCNASAELASLRNLQEHFNPSTLPILPHLLNMQSGAKKSHKVFSGRFNPPSLIANVSKTRALPSCSFIFGKAQLMIQQFNLNEDQTAALMQVAHMMTAAEGSPPITVIHGVFGAGKSYLLAVVILFLVQLFECKDIKENSSPWKLLISSSTNVAVDRVLLGLLDFGFNQFIRVGSIRKIAKPVLPYSLHAGSENESEQMKELLTLLKEDLTPLEKAYVKKSIEQHKLGTNKMLLGQVHVVGATCAACPFACLSNLNFPVVVLDECSQMTEPASVLPIARFQCEKLILVGDPKQLSPTIQGSESAHENGLEQTLFNRLCMMGYNATMLRTQYRCHPTICAISNELFYNNLLMNGVSENDRSPLLDWLPTLCFYSVNGTEQVEGNNSFNNMEEAKFTVKLIQSLITSGIEGSMIGVITLYKSQMFKICSLLHNATYCSPMEIKAVQVSTVDAFQGAEKEIIILSCVRTKQVGFIDSEKRMNVALTRGKKHLLITGNLACLTKNKLWEHVIHHCERQKDGLKHVNQWEEKLNTILQNYQEKKLEEEVNTKRNSKAE</sequence>
<keyword evidence="8" id="KW-0347">Helicase</keyword>
<dbReference type="GO" id="GO:0035861">
    <property type="term" value="C:site of double-strand break"/>
    <property type="evidence" value="ECO:0007669"/>
    <property type="project" value="TreeGrafter"/>
</dbReference>
<dbReference type="CDD" id="cd18808">
    <property type="entry name" value="SF1_C_Upf1"/>
    <property type="match status" value="1"/>
</dbReference>
<evidence type="ECO:0000256" key="20">
    <source>
        <dbReference type="SAM" id="MobiDB-lite"/>
    </source>
</evidence>
<keyword evidence="9" id="KW-0862">Zinc</keyword>
<dbReference type="PROSITE" id="PS51999">
    <property type="entry name" value="ZF_GRF"/>
    <property type="match status" value="1"/>
</dbReference>
<dbReference type="InterPro" id="IPR018838">
    <property type="entry name" value="ZGRF1-like_N"/>
</dbReference>
<protein>
    <recommendedName>
        <fullName evidence="17">5'-3' DNA helicase ZGRF1</fullName>
        <ecNumber evidence="14">5.6.2.3</ecNumber>
    </recommendedName>
    <alternativeName>
        <fullName evidence="18">GRF-type zinc finger domain-containing protein 1</fullName>
    </alternativeName>
</protein>
<evidence type="ECO:0000256" key="5">
    <source>
        <dbReference type="ARBA" id="ARBA00022763"/>
    </source>
</evidence>
<dbReference type="Pfam" id="PF10382">
    <property type="entry name" value="ZGRF1-like_N"/>
    <property type="match status" value="1"/>
</dbReference>
<evidence type="ECO:0000256" key="13">
    <source>
        <dbReference type="ARBA" id="ARBA00023242"/>
    </source>
</evidence>
<dbReference type="GO" id="GO:0016787">
    <property type="term" value="F:hydrolase activity"/>
    <property type="evidence" value="ECO:0007669"/>
    <property type="project" value="UniProtKB-KW"/>
</dbReference>
<evidence type="ECO:0000259" key="21">
    <source>
        <dbReference type="PROSITE" id="PS51999"/>
    </source>
</evidence>
<proteinExistence type="predicted"/>
<comment type="subcellular location">
    <subcellularLocation>
        <location evidence="1">Nucleus</location>
    </subcellularLocation>
</comment>
<evidence type="ECO:0000256" key="17">
    <source>
        <dbReference type="ARBA" id="ARBA00072540"/>
    </source>
</evidence>
<evidence type="ECO:0000256" key="10">
    <source>
        <dbReference type="ARBA" id="ARBA00022840"/>
    </source>
</evidence>
<organism evidence="22 23">
    <name type="scientific">Hymenochirus boettgeri</name>
    <name type="common">Congo dwarf clawed frog</name>
    <dbReference type="NCBI Taxonomy" id="247094"/>
    <lineage>
        <taxon>Eukaryota</taxon>
        <taxon>Metazoa</taxon>
        <taxon>Chordata</taxon>
        <taxon>Craniata</taxon>
        <taxon>Vertebrata</taxon>
        <taxon>Euteleostomi</taxon>
        <taxon>Amphibia</taxon>
        <taxon>Batrachia</taxon>
        <taxon>Anura</taxon>
        <taxon>Pipoidea</taxon>
        <taxon>Pipidae</taxon>
        <taxon>Pipinae</taxon>
        <taxon>Hymenochirus</taxon>
    </lineage>
</organism>
<keyword evidence="11" id="KW-0234">DNA repair</keyword>
<dbReference type="Pfam" id="PF13087">
    <property type="entry name" value="AAA_12"/>
    <property type="match status" value="1"/>
</dbReference>
<dbReference type="GO" id="GO:0005524">
    <property type="term" value="F:ATP binding"/>
    <property type="evidence" value="ECO:0007669"/>
    <property type="project" value="UniProtKB-KW"/>
</dbReference>
<reference evidence="22" key="1">
    <citation type="thesis" date="2020" institute="ProQuest LLC" country="789 East Eisenhower Parkway, Ann Arbor, MI, USA">
        <title>Comparative Genomics and Chromosome Evolution.</title>
        <authorList>
            <person name="Mudd A.B."/>
        </authorList>
    </citation>
    <scope>NUCLEOTIDE SEQUENCE</scope>
    <source>
        <strain evidence="22">Female2</strain>
        <tissue evidence="22">Blood</tissue>
    </source>
</reference>
<evidence type="ECO:0000256" key="1">
    <source>
        <dbReference type="ARBA" id="ARBA00004123"/>
    </source>
</evidence>
<evidence type="ECO:0000256" key="14">
    <source>
        <dbReference type="ARBA" id="ARBA00044969"/>
    </source>
</evidence>
<comment type="subunit">
    <text evidence="16">Interacts with DNA repair protein RAD51; the interaction promotes RAD51 strand exchange activity. Also interacts with DNA repair proteins EXO1 and BRCA1; the interactions are increased following DNA damage induction.</text>
</comment>